<protein>
    <submittedName>
        <fullName evidence="7">NnrU protein</fullName>
    </submittedName>
</protein>
<dbReference type="Pfam" id="PF07298">
    <property type="entry name" value="NnrU"/>
    <property type="match status" value="1"/>
</dbReference>
<name>A0A1X6Z2Q0_9RHOB</name>
<keyword evidence="3 5" id="KW-1133">Transmembrane helix</keyword>
<dbReference type="Proteomes" id="UP000193963">
    <property type="component" value="Unassembled WGS sequence"/>
</dbReference>
<sequence>MALILLGLILWTWPHVMKEYTPGLRAGMSEGTAKGGIAVAAVLAIVLMVLGYRSAEFVHVYAPPAWGQHLNNLLMLFSVALFGAAKGTSHLRAWVRHPMFAGTILWGLSHLLVRGDAASILLFGGMILWAVAGWVVTNRRQPAPAPIVPSVKKDVILIVVTLVVYAVIVLIHGLVGPSPLPM</sequence>
<dbReference type="RefSeq" id="WP_085887620.1">
    <property type="nucleotide sequence ID" value="NZ_FWFN01000003.1"/>
</dbReference>
<comment type="subcellular location">
    <subcellularLocation>
        <location evidence="1">Membrane</location>
        <topology evidence="1">Multi-pass membrane protein</topology>
    </subcellularLocation>
</comment>
<evidence type="ECO:0000259" key="6">
    <source>
        <dbReference type="Pfam" id="PF07298"/>
    </source>
</evidence>
<keyword evidence="2 5" id="KW-0812">Transmembrane</keyword>
<dbReference type="GO" id="GO:0016020">
    <property type="term" value="C:membrane"/>
    <property type="evidence" value="ECO:0007669"/>
    <property type="project" value="UniProtKB-SubCell"/>
</dbReference>
<proteinExistence type="predicted"/>
<evidence type="ECO:0000313" key="7">
    <source>
        <dbReference type="EMBL" id="SLN38797.1"/>
    </source>
</evidence>
<dbReference type="OrthoDB" id="5293641at2"/>
<dbReference type="InterPro" id="IPR009915">
    <property type="entry name" value="NnrU_dom"/>
</dbReference>
<evidence type="ECO:0000256" key="5">
    <source>
        <dbReference type="SAM" id="Phobius"/>
    </source>
</evidence>
<feature type="transmembrane region" description="Helical" evidence="5">
    <location>
        <begin position="34"/>
        <end position="52"/>
    </location>
</feature>
<feature type="transmembrane region" description="Helical" evidence="5">
    <location>
        <begin position="115"/>
        <end position="135"/>
    </location>
</feature>
<evidence type="ECO:0000313" key="8">
    <source>
        <dbReference type="Proteomes" id="UP000193963"/>
    </source>
</evidence>
<evidence type="ECO:0000256" key="1">
    <source>
        <dbReference type="ARBA" id="ARBA00004141"/>
    </source>
</evidence>
<evidence type="ECO:0000256" key="3">
    <source>
        <dbReference type="ARBA" id="ARBA00022989"/>
    </source>
</evidence>
<keyword evidence="4 5" id="KW-0472">Membrane</keyword>
<dbReference type="EMBL" id="FWFN01000003">
    <property type="protein sequence ID" value="SLN38797.1"/>
    <property type="molecule type" value="Genomic_DNA"/>
</dbReference>
<dbReference type="AlphaFoldDB" id="A0A1X6Z2Q0"/>
<gene>
    <name evidence="7" type="ORF">PSM7751_01751</name>
</gene>
<accession>A0A1X6Z2Q0</accession>
<keyword evidence="8" id="KW-1185">Reference proteome</keyword>
<organism evidence="7 8">
    <name type="scientific">Pseudooceanicola marinus</name>
    <dbReference type="NCBI Taxonomy" id="396013"/>
    <lineage>
        <taxon>Bacteria</taxon>
        <taxon>Pseudomonadati</taxon>
        <taxon>Pseudomonadota</taxon>
        <taxon>Alphaproteobacteria</taxon>
        <taxon>Rhodobacterales</taxon>
        <taxon>Paracoccaceae</taxon>
        <taxon>Pseudooceanicola</taxon>
    </lineage>
</organism>
<feature type="domain" description="NnrU" evidence="6">
    <location>
        <begin position="4"/>
        <end position="176"/>
    </location>
</feature>
<feature type="transmembrane region" description="Helical" evidence="5">
    <location>
        <begin position="155"/>
        <end position="175"/>
    </location>
</feature>
<reference evidence="7 8" key="1">
    <citation type="submission" date="2017-03" db="EMBL/GenBank/DDBJ databases">
        <authorList>
            <person name="Afonso C.L."/>
            <person name="Miller P.J."/>
            <person name="Scott M.A."/>
            <person name="Spackman E."/>
            <person name="Goraichik I."/>
            <person name="Dimitrov K.M."/>
            <person name="Suarez D.L."/>
            <person name="Swayne D.E."/>
        </authorList>
    </citation>
    <scope>NUCLEOTIDE SEQUENCE [LARGE SCALE GENOMIC DNA]</scope>
    <source>
        <strain evidence="7 8">CECT 7751</strain>
    </source>
</reference>
<feature type="transmembrane region" description="Helical" evidence="5">
    <location>
        <begin position="73"/>
        <end position="95"/>
    </location>
</feature>
<evidence type="ECO:0000256" key="4">
    <source>
        <dbReference type="ARBA" id="ARBA00023136"/>
    </source>
</evidence>
<evidence type="ECO:0000256" key="2">
    <source>
        <dbReference type="ARBA" id="ARBA00022692"/>
    </source>
</evidence>